<evidence type="ECO:0000256" key="8">
    <source>
        <dbReference type="ARBA" id="ARBA00022801"/>
    </source>
</evidence>
<evidence type="ECO:0000313" key="12">
    <source>
        <dbReference type="Proteomes" id="UP000231791"/>
    </source>
</evidence>
<evidence type="ECO:0000256" key="1">
    <source>
        <dbReference type="ARBA" id="ARBA00001947"/>
    </source>
</evidence>
<dbReference type="SUPFAM" id="SSF51556">
    <property type="entry name" value="Metallo-dependent hydrolases"/>
    <property type="match status" value="1"/>
</dbReference>
<comment type="cofactor">
    <cofactor evidence="1">
        <name>Zn(2+)</name>
        <dbReference type="ChEBI" id="CHEBI:29105"/>
    </cofactor>
</comment>
<dbReference type="Pfam" id="PF01979">
    <property type="entry name" value="Amidohydro_1"/>
    <property type="match status" value="1"/>
</dbReference>
<proteinExistence type="inferred from homology"/>
<accession>A0A2K8PA40</accession>
<reference evidence="11 12" key="1">
    <citation type="submission" date="2017-11" db="EMBL/GenBank/DDBJ databases">
        <title>Complete genome sequence of Streptomyces lavendulae subsp. lavendulae CCM 3239 (formerly 'Streptomyces aureofaciens CCM 3239'), the producer of the angucycline-type antibiotic auricin.</title>
        <authorList>
            <person name="Busche T."/>
            <person name="Novakova R."/>
            <person name="Al'Dilaimi A."/>
            <person name="Homerova D."/>
            <person name="Feckova L."/>
            <person name="Rezuchova B."/>
            <person name="Mingyar E."/>
            <person name="Csolleiova D."/>
            <person name="Bekeova C."/>
            <person name="Winkler A."/>
            <person name="Sevcikova B."/>
            <person name="Kalinowski J."/>
            <person name="Kormanec J."/>
            <person name="Ruckert C."/>
        </authorList>
    </citation>
    <scope>NUCLEOTIDE SEQUENCE [LARGE SCALE GENOMIC DNA]</scope>
    <source>
        <strain evidence="11 12">CCM 3239</strain>
    </source>
</reference>
<evidence type="ECO:0000256" key="3">
    <source>
        <dbReference type="ARBA" id="ARBA00010368"/>
    </source>
</evidence>
<dbReference type="KEGG" id="slx:SLAV_08655"/>
<protein>
    <recommendedName>
        <fullName evidence="5">allantoinase</fullName>
        <ecNumber evidence="5">3.5.2.5</ecNumber>
    </recommendedName>
</protein>
<dbReference type="GO" id="GO:0004038">
    <property type="term" value="F:allantoinase activity"/>
    <property type="evidence" value="ECO:0007669"/>
    <property type="project" value="UniProtKB-EC"/>
</dbReference>
<evidence type="ECO:0000256" key="6">
    <source>
        <dbReference type="ARBA" id="ARBA00022631"/>
    </source>
</evidence>
<evidence type="ECO:0000256" key="9">
    <source>
        <dbReference type="ARBA" id="ARBA00022833"/>
    </source>
</evidence>
<dbReference type="Proteomes" id="UP000231791">
    <property type="component" value="Chromosome"/>
</dbReference>
<dbReference type="InterPro" id="IPR032466">
    <property type="entry name" value="Metal_Hydrolase"/>
</dbReference>
<dbReference type="NCBIfam" id="TIGR03178">
    <property type="entry name" value="allantoinase"/>
    <property type="match status" value="1"/>
</dbReference>
<dbReference type="PANTHER" id="PTHR43668:SF2">
    <property type="entry name" value="ALLANTOINASE"/>
    <property type="match status" value="1"/>
</dbReference>
<dbReference type="GO" id="GO:0000256">
    <property type="term" value="P:allantoin catabolic process"/>
    <property type="evidence" value="ECO:0007669"/>
    <property type="project" value="InterPro"/>
</dbReference>
<dbReference type="EMBL" id="CP024985">
    <property type="protein sequence ID" value="ATZ23601.1"/>
    <property type="molecule type" value="Genomic_DNA"/>
</dbReference>
<evidence type="ECO:0000256" key="2">
    <source>
        <dbReference type="ARBA" id="ARBA00004968"/>
    </source>
</evidence>
<dbReference type="InterPro" id="IPR011059">
    <property type="entry name" value="Metal-dep_hydrolase_composite"/>
</dbReference>
<keyword evidence="12" id="KW-1185">Reference proteome</keyword>
<keyword evidence="6" id="KW-0659">Purine metabolism</keyword>
<organism evidence="11 12">
    <name type="scientific">Streptomyces lavendulae subsp. lavendulae</name>
    <dbReference type="NCBI Taxonomy" id="58340"/>
    <lineage>
        <taxon>Bacteria</taxon>
        <taxon>Bacillati</taxon>
        <taxon>Actinomycetota</taxon>
        <taxon>Actinomycetes</taxon>
        <taxon>Kitasatosporales</taxon>
        <taxon>Streptomycetaceae</taxon>
        <taxon>Streptomyces</taxon>
    </lineage>
</organism>
<dbReference type="GO" id="GO:0008270">
    <property type="term" value="F:zinc ion binding"/>
    <property type="evidence" value="ECO:0007669"/>
    <property type="project" value="InterPro"/>
</dbReference>
<dbReference type="GO" id="GO:0006145">
    <property type="term" value="P:purine nucleobase catabolic process"/>
    <property type="evidence" value="ECO:0007669"/>
    <property type="project" value="TreeGrafter"/>
</dbReference>
<keyword evidence="8 11" id="KW-0378">Hydrolase</keyword>
<comment type="pathway">
    <text evidence="2">Nitrogen metabolism; (S)-allantoin degradation; allantoate from (S)-allantoin: step 1/1.</text>
</comment>
<dbReference type="EC" id="3.5.2.5" evidence="5"/>
<feature type="domain" description="Amidohydrolase-related" evidence="10">
    <location>
        <begin position="56"/>
        <end position="427"/>
    </location>
</feature>
<dbReference type="InterPro" id="IPR050138">
    <property type="entry name" value="DHOase/Allantoinase_Hydrolase"/>
</dbReference>
<evidence type="ECO:0000259" key="10">
    <source>
        <dbReference type="Pfam" id="PF01979"/>
    </source>
</evidence>
<dbReference type="Gene3D" id="3.20.20.140">
    <property type="entry name" value="Metal-dependent hydrolases"/>
    <property type="match status" value="1"/>
</dbReference>
<dbReference type="OrthoDB" id="9803027at2"/>
<gene>
    <name evidence="11" type="primary">allB</name>
    <name evidence="11" type="ORF">SLAV_08655</name>
</gene>
<dbReference type="FunFam" id="3.20.20.140:FF:000032">
    <property type="entry name" value="Allantoinase Dal1"/>
    <property type="match status" value="1"/>
</dbReference>
<evidence type="ECO:0000256" key="4">
    <source>
        <dbReference type="ARBA" id="ARBA00011881"/>
    </source>
</evidence>
<dbReference type="InterPro" id="IPR017593">
    <property type="entry name" value="Allantoinase"/>
</dbReference>
<dbReference type="PANTHER" id="PTHR43668">
    <property type="entry name" value="ALLANTOINASE"/>
    <property type="match status" value="1"/>
</dbReference>
<sequence>MADVAVELVLRSTRVITPEGTRAASVAVAGGKITAVLAHDAEVPAGARLEDFGDDVLLPGLVDTHVHVNDPGRTEWEGFWTATRAAAAGGITTILDMPLNSLPPTTTVDHLRVKQEVARSKAHVDVGFWGGALPDNVKDLRPLHDAGVYGFKCFLSPSGVDEFPLLDQEQLATSLAEITGFGGLLIVHAEDPHHLESAPQNPGPKYADFLASRPQDAENTAIQNLIAQAKRLNARVHVLHLSSASALPLIAAAKAEGVAVTVESCPHFLTLTAEEVPDGATEFKCCPPIREAANQDVLWDALADGTIDCIVSDHSPSTADLKTGDFATAWGGISSLQLGLPAIWTEARKRGRTLEEVARWMSTAPAAIAGLAAKGAIEAGRDADFAVLAPEETFTVDPAHLHHRNQVTAYAGKTLHGVVKSTWLRGTQIADHGIPTEPTGLLLERQN</sequence>
<dbReference type="GO" id="GO:0005737">
    <property type="term" value="C:cytoplasm"/>
    <property type="evidence" value="ECO:0007669"/>
    <property type="project" value="TreeGrafter"/>
</dbReference>
<evidence type="ECO:0000313" key="11">
    <source>
        <dbReference type="EMBL" id="ATZ23601.1"/>
    </source>
</evidence>
<keyword evidence="7" id="KW-0479">Metal-binding</keyword>
<dbReference type="AlphaFoldDB" id="A0A2K8PA40"/>
<evidence type="ECO:0000256" key="5">
    <source>
        <dbReference type="ARBA" id="ARBA00012863"/>
    </source>
</evidence>
<evidence type="ECO:0000256" key="7">
    <source>
        <dbReference type="ARBA" id="ARBA00022723"/>
    </source>
</evidence>
<dbReference type="SUPFAM" id="SSF51338">
    <property type="entry name" value="Composite domain of metallo-dependent hydrolases"/>
    <property type="match status" value="1"/>
</dbReference>
<comment type="similarity">
    <text evidence="3">Belongs to the metallo-dependent hydrolases superfamily. Allantoinase family.</text>
</comment>
<name>A0A2K8PA40_STRLA</name>
<keyword evidence="9" id="KW-0862">Zinc</keyword>
<comment type="subunit">
    <text evidence="4">Homotetramer.</text>
</comment>
<dbReference type="InterPro" id="IPR006680">
    <property type="entry name" value="Amidohydro-rel"/>
</dbReference>
<dbReference type="GO" id="GO:0050897">
    <property type="term" value="F:cobalt ion binding"/>
    <property type="evidence" value="ECO:0007669"/>
    <property type="project" value="InterPro"/>
</dbReference>